<dbReference type="Pfam" id="PF12697">
    <property type="entry name" value="Abhydrolase_6"/>
    <property type="match status" value="1"/>
</dbReference>
<accession>A0ABR2ZLJ6</accession>
<feature type="domain" description="AB hydrolase-1" evidence="1">
    <location>
        <begin position="33"/>
        <end position="209"/>
    </location>
</feature>
<proteinExistence type="predicted"/>
<comment type="caution">
    <text evidence="2">The sequence shown here is derived from an EMBL/GenBank/DDBJ whole genome shotgun (WGS) entry which is preliminary data.</text>
</comment>
<organism evidence="2 3">
    <name type="scientific">Marasmius tenuissimus</name>
    <dbReference type="NCBI Taxonomy" id="585030"/>
    <lineage>
        <taxon>Eukaryota</taxon>
        <taxon>Fungi</taxon>
        <taxon>Dikarya</taxon>
        <taxon>Basidiomycota</taxon>
        <taxon>Agaricomycotina</taxon>
        <taxon>Agaricomycetes</taxon>
        <taxon>Agaricomycetidae</taxon>
        <taxon>Agaricales</taxon>
        <taxon>Marasmiineae</taxon>
        <taxon>Marasmiaceae</taxon>
        <taxon>Marasmius</taxon>
    </lineage>
</organism>
<evidence type="ECO:0000259" key="1">
    <source>
        <dbReference type="Pfam" id="PF12697"/>
    </source>
</evidence>
<evidence type="ECO:0000313" key="2">
    <source>
        <dbReference type="EMBL" id="KAL0062074.1"/>
    </source>
</evidence>
<keyword evidence="3" id="KW-1185">Reference proteome</keyword>
<dbReference type="SUPFAM" id="SSF53474">
    <property type="entry name" value="alpha/beta-Hydrolases"/>
    <property type="match status" value="2"/>
</dbReference>
<dbReference type="EMBL" id="JBBXMP010000115">
    <property type="protein sequence ID" value="KAL0062074.1"/>
    <property type="molecule type" value="Genomic_DNA"/>
</dbReference>
<dbReference type="Proteomes" id="UP001437256">
    <property type="component" value="Unassembled WGS sequence"/>
</dbReference>
<dbReference type="Gene3D" id="3.40.50.1820">
    <property type="entry name" value="alpha/beta hydrolase"/>
    <property type="match status" value="2"/>
</dbReference>
<evidence type="ECO:0000313" key="3">
    <source>
        <dbReference type="Proteomes" id="UP001437256"/>
    </source>
</evidence>
<dbReference type="InterPro" id="IPR000073">
    <property type="entry name" value="AB_hydrolase_1"/>
</dbReference>
<reference evidence="2 3" key="1">
    <citation type="submission" date="2024-05" db="EMBL/GenBank/DDBJ databases">
        <title>A draft genome resource for the thread blight pathogen Marasmius tenuissimus strain MS-2.</title>
        <authorList>
            <person name="Yulfo-Soto G.E."/>
            <person name="Baruah I.K."/>
            <person name="Amoako-Attah I."/>
            <person name="Bukari Y."/>
            <person name="Meinhardt L.W."/>
            <person name="Bailey B.A."/>
            <person name="Cohen S.P."/>
        </authorList>
    </citation>
    <scope>NUCLEOTIDE SEQUENCE [LARGE SCALE GENOMIC DNA]</scope>
    <source>
        <strain evidence="2 3">MS-2</strain>
    </source>
</reference>
<gene>
    <name evidence="2" type="ORF">AAF712_011074</name>
</gene>
<name>A0ABR2ZLJ6_9AGAR</name>
<sequence length="474" mass="53109">MVLIQKTYQIANDIKLFFTDTGAPPNSKDYTTLVIIHGFGFPGACFEPLQAQSQTEPSNLRVVALNRRDFAGSTPFSDAELEALRGDESLAQESHGNLGLHMLLFLRKFVEEEGVPPILANDEQRTQRSGGIVVMGWSMGSTFAIAPFANPRVVNADTYKVLEKYVKGLVLYDPAHSALGFPIPSNVDAKKLYTPWTDPAPKNPRQVFDKFVPFVCSRYQYEYAARGVDGDGFIPIPTVESLEKTGSLERTDDCIADSWSKEELGRLTDKEATFPERGDMSLLAHQTVLENATQKVLFDEQVAKILFPNLSITYLYAPHSLWMCVLAYMETRRRYDELATVLAIRPVKFIELKGADHFIVEDVDLFFTDTGPPLNSNDYTTLVIIHGMGFPGAWFQPLWSQSQALVSSNLRIVALNRPDYPGSTPFSDLELEALRGEDDGLAQQFRDNLGRHLWLFLREFIDEEGIPLILALGK</sequence>
<dbReference type="InterPro" id="IPR029058">
    <property type="entry name" value="AB_hydrolase_fold"/>
</dbReference>
<protein>
    <recommendedName>
        <fullName evidence="1">AB hydrolase-1 domain-containing protein</fullName>
    </recommendedName>
</protein>